<dbReference type="SUPFAM" id="SSF82171">
    <property type="entry name" value="DPP6 N-terminal domain-like"/>
    <property type="match status" value="1"/>
</dbReference>
<dbReference type="EMBL" id="CP094358">
    <property type="protein sequence ID" value="UOB16885.1"/>
    <property type="molecule type" value="Genomic_DNA"/>
</dbReference>
<dbReference type="Gene3D" id="2.120.10.30">
    <property type="entry name" value="TolB, C-terminal domain"/>
    <property type="match status" value="1"/>
</dbReference>
<dbReference type="PANTHER" id="PTHR30329:SF21">
    <property type="entry name" value="LIPOPROTEIN YIAD-RELATED"/>
    <property type="match status" value="1"/>
</dbReference>
<accession>A0A9E7CYQ4</accession>
<evidence type="ECO:0000313" key="7">
    <source>
        <dbReference type="EMBL" id="UOB16885.1"/>
    </source>
</evidence>
<dbReference type="KEGG" id="fbm:MQE35_14230"/>
<evidence type="ECO:0000313" key="8">
    <source>
        <dbReference type="Proteomes" id="UP000831290"/>
    </source>
</evidence>
<name>A0A9E7CYQ4_9FLAO</name>
<dbReference type="Gene3D" id="3.30.1330.60">
    <property type="entry name" value="OmpA-like domain"/>
    <property type="match status" value="1"/>
</dbReference>
<evidence type="ECO:0000256" key="1">
    <source>
        <dbReference type="ARBA" id="ARBA00004442"/>
    </source>
</evidence>
<dbReference type="InterPro" id="IPR011659">
    <property type="entry name" value="WD40"/>
</dbReference>
<dbReference type="GO" id="GO:0009279">
    <property type="term" value="C:cell outer membrane"/>
    <property type="evidence" value="ECO:0007669"/>
    <property type="project" value="UniProtKB-SubCell"/>
</dbReference>
<evidence type="ECO:0000256" key="2">
    <source>
        <dbReference type="ARBA" id="ARBA00023136"/>
    </source>
</evidence>
<dbReference type="SUPFAM" id="SSF103088">
    <property type="entry name" value="OmpA-like"/>
    <property type="match status" value="1"/>
</dbReference>
<comment type="subcellular location">
    <subcellularLocation>
        <location evidence="1">Cell outer membrane</location>
    </subcellularLocation>
</comment>
<dbReference type="InterPro" id="IPR011990">
    <property type="entry name" value="TPR-like_helical_dom_sf"/>
</dbReference>
<dbReference type="SUPFAM" id="SSF48452">
    <property type="entry name" value="TPR-like"/>
    <property type="match status" value="1"/>
</dbReference>
<keyword evidence="3" id="KW-0998">Cell outer membrane</keyword>
<dbReference type="RefSeq" id="WP_255842134.1">
    <property type="nucleotide sequence ID" value="NZ_CP094358.1"/>
</dbReference>
<dbReference type="PANTHER" id="PTHR30329">
    <property type="entry name" value="STATOR ELEMENT OF FLAGELLAR MOTOR COMPLEX"/>
    <property type="match status" value="1"/>
</dbReference>
<keyword evidence="8" id="KW-1185">Reference proteome</keyword>
<dbReference type="InterPro" id="IPR050330">
    <property type="entry name" value="Bact_OuterMem_StrucFunc"/>
</dbReference>
<dbReference type="PRINTS" id="PR01021">
    <property type="entry name" value="OMPADOMAIN"/>
</dbReference>
<feature type="signal peptide" evidence="5">
    <location>
        <begin position="1"/>
        <end position="22"/>
    </location>
</feature>
<dbReference type="Gene3D" id="1.25.40.10">
    <property type="entry name" value="Tetratricopeptide repeat domain"/>
    <property type="match status" value="1"/>
</dbReference>
<sequence>MKKKLLLSVIAGFIFTHTLVLSQEKQLDKAEDNYNMYAFAKAIDIYEKVAEKGYESAEMCKNLGNSYYFNADLENAGKWYEKLFKIDKDVETEYYFRYSHCLKAAGNYKAADRMMQKFIELTGDDSRAILYNKTPDYLDLIKLQSGRYTISNLNFNSKYSDFAPSFYKGNLVFSSARDTGMFAKNRHDWDNKYFLDIYTGNISSNGIVKDIHGFSDKVNTKLHESTTAFTKDGTTMYFTRNNYLNGNRKKDDKGITKLKIFRATLNSEGNWVNVEELPFNSDNYSVAHPALSPDETKLYFASDMPGTKGMSDIFVVNINMDGTFGNPENLGEKINTEGRETFPYVSQTNNLYFSSDGRPGLGGLDIFVTRLLSPTVTGEVYNVGEPVNSYSDDFTFVIDDSTGAGYFASNRNGGVGGDDIYYIEQKAPLVTGCKKIIKGFVIDKHSKKPLANAKVIYIDTNNEEENLMVTDSFGTFNFEINCNRPAFIRAIKKDYLTNEVKVDTSLTTLPIELEKEVVVATIGDDLGKILDLKPIYFDFDKWEIKKDAILELEKVIAALNKYPSLKIDVRSHTDSRADDKYNLELSEKRAEATVEYIVKQGGIDRNRITGKGYGETRLINNCSNGVNCSTQQHQLNRRSEFIILN</sequence>
<dbReference type="InterPro" id="IPR006665">
    <property type="entry name" value="OmpA-like"/>
</dbReference>
<dbReference type="Pfam" id="PF07676">
    <property type="entry name" value="PD40"/>
    <property type="match status" value="3"/>
</dbReference>
<evidence type="ECO:0000256" key="3">
    <source>
        <dbReference type="ARBA" id="ARBA00023237"/>
    </source>
</evidence>
<dbReference type="AlphaFoldDB" id="A0A9E7CYQ4"/>
<dbReference type="InterPro" id="IPR006664">
    <property type="entry name" value="OMP_bac"/>
</dbReference>
<gene>
    <name evidence="7" type="ORF">MQE35_14230</name>
</gene>
<evidence type="ECO:0000256" key="4">
    <source>
        <dbReference type="PROSITE-ProRule" id="PRU00473"/>
    </source>
</evidence>
<evidence type="ECO:0000256" key="5">
    <source>
        <dbReference type="SAM" id="SignalP"/>
    </source>
</evidence>
<keyword evidence="2 4" id="KW-0472">Membrane</keyword>
<feature type="domain" description="OmpA-like" evidence="6">
    <location>
        <begin position="524"/>
        <end position="645"/>
    </location>
</feature>
<reference evidence="7" key="1">
    <citation type="submission" date="2022-03" db="EMBL/GenBank/DDBJ databases">
        <title>Description of Abyssus ytuae gen. nov., sp. nov., a novel member of the family Flavobacteriaceae isolated from the sediment of Mariana Trench.</title>
        <authorList>
            <person name="Zhang J."/>
            <person name="Xu X."/>
        </authorList>
    </citation>
    <scope>NUCLEOTIDE SEQUENCE</scope>
    <source>
        <strain evidence="7">MT3330</strain>
    </source>
</reference>
<dbReference type="Pfam" id="PF00691">
    <property type="entry name" value="OmpA"/>
    <property type="match status" value="1"/>
</dbReference>
<dbReference type="InterPro" id="IPR036737">
    <property type="entry name" value="OmpA-like_sf"/>
</dbReference>
<dbReference type="Proteomes" id="UP000831290">
    <property type="component" value="Chromosome"/>
</dbReference>
<evidence type="ECO:0000259" key="6">
    <source>
        <dbReference type="PROSITE" id="PS51123"/>
    </source>
</evidence>
<dbReference type="CDD" id="cd07185">
    <property type="entry name" value="OmpA_C-like"/>
    <property type="match status" value="1"/>
</dbReference>
<dbReference type="PROSITE" id="PS51123">
    <property type="entry name" value="OMPA_2"/>
    <property type="match status" value="1"/>
</dbReference>
<keyword evidence="5" id="KW-0732">Signal</keyword>
<organism evidence="7 8">
    <name type="scientific">Abyssalbus ytuae</name>
    <dbReference type="NCBI Taxonomy" id="2926907"/>
    <lineage>
        <taxon>Bacteria</taxon>
        <taxon>Pseudomonadati</taxon>
        <taxon>Bacteroidota</taxon>
        <taxon>Flavobacteriia</taxon>
        <taxon>Flavobacteriales</taxon>
        <taxon>Flavobacteriaceae</taxon>
        <taxon>Abyssalbus</taxon>
    </lineage>
</organism>
<proteinExistence type="predicted"/>
<dbReference type="SUPFAM" id="SSF49464">
    <property type="entry name" value="Carboxypeptidase regulatory domain-like"/>
    <property type="match status" value="1"/>
</dbReference>
<feature type="chain" id="PRO_5038609871" evidence="5">
    <location>
        <begin position="23"/>
        <end position="645"/>
    </location>
</feature>
<dbReference type="InterPro" id="IPR008969">
    <property type="entry name" value="CarboxyPept-like_regulatory"/>
</dbReference>
<protein>
    <submittedName>
        <fullName evidence="7">OmpA family protein</fullName>
    </submittedName>
</protein>
<dbReference type="InterPro" id="IPR011042">
    <property type="entry name" value="6-blade_b-propeller_TolB-like"/>
</dbReference>